<keyword evidence="8" id="KW-1185">Reference proteome</keyword>
<organism evidence="7 8">
    <name type="scientific">Pontiella desulfatans</name>
    <dbReference type="NCBI Taxonomy" id="2750659"/>
    <lineage>
        <taxon>Bacteria</taxon>
        <taxon>Pseudomonadati</taxon>
        <taxon>Kiritimatiellota</taxon>
        <taxon>Kiritimatiellia</taxon>
        <taxon>Kiritimatiellales</taxon>
        <taxon>Pontiellaceae</taxon>
        <taxon>Pontiella</taxon>
    </lineage>
</organism>
<comment type="function">
    <text evidence="2">Pyridoxal 5'-phosphate (PLP)-binding protein, which is involved in PLP homeostasis.</text>
</comment>
<comment type="cofactor">
    <cofactor evidence="3">
        <name>pyridoxal 5'-phosphate</name>
        <dbReference type="ChEBI" id="CHEBI:597326"/>
    </cofactor>
</comment>
<dbReference type="CDD" id="cd00635">
    <property type="entry name" value="PLPDE_III_YBL036c_like"/>
    <property type="match status" value="1"/>
</dbReference>
<keyword evidence="1 2" id="KW-0663">Pyridoxal phosphate</keyword>
<keyword evidence="5" id="KW-0175">Coiled coil</keyword>
<dbReference type="SUPFAM" id="SSF51419">
    <property type="entry name" value="PLP-binding barrel"/>
    <property type="match status" value="1"/>
</dbReference>
<name>A0A6C2UCP0_PONDE</name>
<protein>
    <recommendedName>
        <fullName evidence="2">Pyridoxal phosphate homeostasis protein</fullName>
        <shortName evidence="2">PLP homeostasis protein</shortName>
    </recommendedName>
</protein>
<reference evidence="7 8" key="1">
    <citation type="submission" date="2019-04" db="EMBL/GenBank/DDBJ databases">
        <authorList>
            <person name="Van Vliet M D."/>
        </authorList>
    </citation>
    <scope>NUCLEOTIDE SEQUENCE [LARGE SCALE GENOMIC DNA]</scope>
    <source>
        <strain evidence="7 8">F1</strain>
    </source>
</reference>
<dbReference type="GO" id="GO:0030170">
    <property type="term" value="F:pyridoxal phosphate binding"/>
    <property type="evidence" value="ECO:0007669"/>
    <property type="project" value="UniProtKB-UniRule"/>
</dbReference>
<dbReference type="InterPro" id="IPR011078">
    <property type="entry name" value="PyrdxlP_homeostasis"/>
</dbReference>
<feature type="modified residue" description="N6-(pyridoxal phosphate)lysine" evidence="2 3">
    <location>
        <position position="37"/>
    </location>
</feature>
<accession>A0A6C2UCP0</accession>
<dbReference type="PANTHER" id="PTHR10146:SF14">
    <property type="entry name" value="PYRIDOXAL PHOSPHATE HOMEOSTASIS PROTEIN"/>
    <property type="match status" value="1"/>
</dbReference>
<evidence type="ECO:0000256" key="2">
    <source>
        <dbReference type="HAMAP-Rule" id="MF_02087"/>
    </source>
</evidence>
<evidence type="ECO:0000256" key="3">
    <source>
        <dbReference type="PIRSR" id="PIRSR004848-1"/>
    </source>
</evidence>
<dbReference type="AlphaFoldDB" id="A0A6C2UCP0"/>
<evidence type="ECO:0000256" key="5">
    <source>
        <dbReference type="SAM" id="Coils"/>
    </source>
</evidence>
<dbReference type="PIRSF" id="PIRSF004848">
    <property type="entry name" value="YBL036c_PLPDEIII"/>
    <property type="match status" value="1"/>
</dbReference>
<evidence type="ECO:0000259" key="6">
    <source>
        <dbReference type="Pfam" id="PF01168"/>
    </source>
</evidence>
<proteinExistence type="inferred from homology"/>
<dbReference type="Proteomes" id="UP000366872">
    <property type="component" value="Unassembled WGS sequence"/>
</dbReference>
<dbReference type="NCBIfam" id="TIGR00044">
    <property type="entry name" value="YggS family pyridoxal phosphate-dependent enzyme"/>
    <property type="match status" value="1"/>
</dbReference>
<dbReference type="Pfam" id="PF01168">
    <property type="entry name" value="Ala_racemase_N"/>
    <property type="match status" value="1"/>
</dbReference>
<dbReference type="PANTHER" id="PTHR10146">
    <property type="entry name" value="PROLINE SYNTHETASE CO-TRANSCRIBED BACTERIAL HOMOLOG PROTEIN"/>
    <property type="match status" value="1"/>
</dbReference>
<sequence length="225" mass="25051">MNETFEQRLERVEQRIAKACQNAGRSREEVRLLAVSKTKPPEAVREAAGCGLRLFGENRVQEAQSKIPLCPPGLEWHLIGHLQTNKAKIAARFFQMVHSVDSLKLLEALDSHAGTTLPVLLQVNVSGEAAKFGMKPDEVAGVIETANRLQKCEVHGLMTIPPFSPDPEKTRVHFRALRELRDRLQQETATPLPELSMGMSHDLEVAIEEGSTWVRIGTDLFGSRN</sequence>
<comment type="similarity">
    <text evidence="2 4">Belongs to the pyridoxal phosphate-binding protein YggS/PROSC family.</text>
</comment>
<feature type="coiled-coil region" evidence="5">
    <location>
        <begin position="2"/>
        <end position="29"/>
    </location>
</feature>
<dbReference type="FunFam" id="3.20.20.10:FF:000018">
    <property type="entry name" value="Pyridoxal phosphate homeostasis protein"/>
    <property type="match status" value="1"/>
</dbReference>
<evidence type="ECO:0000313" key="7">
    <source>
        <dbReference type="EMBL" id="VGO17191.1"/>
    </source>
</evidence>
<dbReference type="RefSeq" id="WP_136082680.1">
    <property type="nucleotide sequence ID" value="NZ_CAAHFG010000004.1"/>
</dbReference>
<dbReference type="InterPro" id="IPR001608">
    <property type="entry name" value="Ala_racemase_N"/>
</dbReference>
<gene>
    <name evidence="7" type="ORF">PDESU_05786</name>
</gene>
<feature type="domain" description="Alanine racemase N-terminal" evidence="6">
    <location>
        <begin position="9"/>
        <end position="224"/>
    </location>
</feature>
<dbReference type="EMBL" id="CAAHFG010000004">
    <property type="protein sequence ID" value="VGO17191.1"/>
    <property type="molecule type" value="Genomic_DNA"/>
</dbReference>
<evidence type="ECO:0000256" key="1">
    <source>
        <dbReference type="ARBA" id="ARBA00022898"/>
    </source>
</evidence>
<dbReference type="HAMAP" id="MF_02087">
    <property type="entry name" value="PLP_homeostasis"/>
    <property type="match status" value="1"/>
</dbReference>
<evidence type="ECO:0000256" key="4">
    <source>
        <dbReference type="RuleBase" id="RU004514"/>
    </source>
</evidence>
<dbReference type="Gene3D" id="3.20.20.10">
    <property type="entry name" value="Alanine racemase"/>
    <property type="match status" value="1"/>
</dbReference>
<evidence type="ECO:0000313" key="8">
    <source>
        <dbReference type="Proteomes" id="UP000366872"/>
    </source>
</evidence>
<dbReference type="InterPro" id="IPR029066">
    <property type="entry name" value="PLP-binding_barrel"/>
</dbReference>